<gene>
    <name evidence="2" type="ORF">CRH10_12050</name>
</gene>
<dbReference type="EMBL" id="CP023819">
    <property type="protein sequence ID" value="ATL90973.1"/>
    <property type="molecule type" value="Genomic_DNA"/>
</dbReference>
<sequence length="382" mass="43851">MLIYLGTFAASVGIAAYGEHLRTKKNNEKGFYLCLALAVLVMAVLAGLRDPSIGTDSVVYEEWVADAKLQDGLLACIRQRCKTEPLFMTLVYLAAHVLGDVHWLYFMVDLLACGLFMIGLVQYKEYVSVPYGWLAYLCLYYGDTYNAERQSVALGVAFLAFSFVWKKKYHWAVLLLAVSCLFHNATFISFGALLIYILLQHFDNWWVKGGLAALSVYLAFFSKAVVRLALNVDFIDRLYGYYYVANAGGFTLNPIIVRLPFLILPIVLYRWYAKEEGEGRRRFTRSDADFWIVMILIEMATAQLRNINVPLYRICLYFAFFRYLAIGRVVKCVEDERLRKLLKAAMWGMLVIIWIYQAYIQGNNAICPYTSEILHIGRKTFF</sequence>
<feature type="transmembrane region" description="Helical" evidence="1">
    <location>
        <begin position="311"/>
        <end position="329"/>
    </location>
</feature>
<protein>
    <recommendedName>
        <fullName evidence="4">EpsG family protein</fullName>
    </recommendedName>
</protein>
<name>A0A291TCQ8_9FIRM</name>
<evidence type="ECO:0000256" key="1">
    <source>
        <dbReference type="SAM" id="Phobius"/>
    </source>
</evidence>
<dbReference type="AlphaFoldDB" id="A0A291TCQ8"/>
<keyword evidence="1" id="KW-1133">Transmembrane helix</keyword>
<keyword evidence="1" id="KW-0812">Transmembrane</keyword>
<feature type="transmembrane region" description="Helical" evidence="1">
    <location>
        <begin position="31"/>
        <end position="48"/>
    </location>
</feature>
<dbReference type="Pfam" id="PF14897">
    <property type="entry name" value="EpsG"/>
    <property type="match status" value="1"/>
</dbReference>
<dbReference type="RefSeq" id="WP_098924729.1">
    <property type="nucleotide sequence ID" value="NZ_CP023819.1"/>
</dbReference>
<evidence type="ECO:0000313" key="2">
    <source>
        <dbReference type="EMBL" id="ATL90973.1"/>
    </source>
</evidence>
<dbReference type="InterPro" id="IPR049458">
    <property type="entry name" value="EpsG-like"/>
</dbReference>
<feature type="transmembrane region" description="Helical" evidence="1">
    <location>
        <begin position="341"/>
        <end position="359"/>
    </location>
</feature>
<feature type="transmembrane region" description="Helical" evidence="1">
    <location>
        <begin position="171"/>
        <end position="199"/>
    </location>
</feature>
<evidence type="ECO:0008006" key="4">
    <source>
        <dbReference type="Google" id="ProtNLM"/>
    </source>
</evidence>
<evidence type="ECO:0000313" key="3">
    <source>
        <dbReference type="Proteomes" id="UP000223709"/>
    </source>
</evidence>
<proteinExistence type="predicted"/>
<feature type="transmembrane region" description="Helical" evidence="1">
    <location>
        <begin position="211"/>
        <end position="230"/>
    </location>
</feature>
<accession>A0A291TCQ8</accession>
<keyword evidence="1" id="KW-0472">Membrane</keyword>
<reference evidence="2 3" key="1">
    <citation type="submission" date="2017-10" db="EMBL/GenBank/DDBJ databases">
        <title>Complete Genome Sequence of Faecalibacterium prausnitzii isolated from the gut of healthy adult Indian.</title>
        <authorList>
            <person name="Bag S."/>
            <person name="Ghosh T.S."/>
            <person name="Das B."/>
        </authorList>
    </citation>
    <scope>NUCLEOTIDE SEQUENCE [LARGE SCALE GENOMIC DNA]</scope>
    <source>
        <strain evidence="2 3">Indica</strain>
    </source>
</reference>
<dbReference type="Proteomes" id="UP000223709">
    <property type="component" value="Chromosome"/>
</dbReference>
<feature type="transmembrane region" description="Helical" evidence="1">
    <location>
        <begin position="250"/>
        <end position="268"/>
    </location>
</feature>
<organism evidence="2 3">
    <name type="scientific">Faecalibacterium prausnitzii</name>
    <dbReference type="NCBI Taxonomy" id="853"/>
    <lineage>
        <taxon>Bacteria</taxon>
        <taxon>Bacillati</taxon>
        <taxon>Bacillota</taxon>
        <taxon>Clostridia</taxon>
        <taxon>Eubacteriales</taxon>
        <taxon>Oscillospiraceae</taxon>
        <taxon>Faecalibacterium</taxon>
    </lineage>
</organism>